<proteinExistence type="predicted"/>
<gene>
    <name evidence="1" type="ORF">G7Y89_g4191</name>
</gene>
<dbReference type="Proteomes" id="UP000566819">
    <property type="component" value="Unassembled WGS sequence"/>
</dbReference>
<organism evidence="1 2">
    <name type="scientific">Cudoniella acicularis</name>
    <dbReference type="NCBI Taxonomy" id="354080"/>
    <lineage>
        <taxon>Eukaryota</taxon>
        <taxon>Fungi</taxon>
        <taxon>Dikarya</taxon>
        <taxon>Ascomycota</taxon>
        <taxon>Pezizomycotina</taxon>
        <taxon>Leotiomycetes</taxon>
        <taxon>Helotiales</taxon>
        <taxon>Tricladiaceae</taxon>
        <taxon>Cudoniella</taxon>
    </lineage>
</organism>
<evidence type="ECO:0000313" key="1">
    <source>
        <dbReference type="EMBL" id="KAF4633917.1"/>
    </source>
</evidence>
<evidence type="ECO:0000313" key="2">
    <source>
        <dbReference type="Proteomes" id="UP000566819"/>
    </source>
</evidence>
<reference evidence="1 2" key="1">
    <citation type="submission" date="2020-03" db="EMBL/GenBank/DDBJ databases">
        <title>Draft Genome Sequence of Cudoniella acicularis.</title>
        <authorList>
            <person name="Buettner E."/>
            <person name="Kellner H."/>
        </authorList>
    </citation>
    <scope>NUCLEOTIDE SEQUENCE [LARGE SCALE GENOMIC DNA]</scope>
    <source>
        <strain evidence="1 2">DSM 108380</strain>
    </source>
</reference>
<sequence length="107" mass="12396">MPLILRPEKSYYKLISERYVDDIVNGEAVDAARDRSILKAPFNLDALMGLFDSRDSSKVNSEWPFNSTEEVKFPETAWIVIEEMKRGLVKMVRERSADLRVSCIEIR</sequence>
<accession>A0A8H4RPY5</accession>
<protein>
    <submittedName>
        <fullName evidence="1">Uncharacterized protein</fullName>
    </submittedName>
</protein>
<name>A0A8H4RPY5_9HELO</name>
<comment type="caution">
    <text evidence="1">The sequence shown here is derived from an EMBL/GenBank/DDBJ whole genome shotgun (WGS) entry which is preliminary data.</text>
</comment>
<keyword evidence="2" id="KW-1185">Reference proteome</keyword>
<dbReference type="AlphaFoldDB" id="A0A8H4RPY5"/>
<dbReference type="EMBL" id="JAAMPI010000222">
    <property type="protein sequence ID" value="KAF4633917.1"/>
    <property type="molecule type" value="Genomic_DNA"/>
</dbReference>